<evidence type="ECO:0000313" key="2">
    <source>
        <dbReference type="EMBL" id="PXX49960.1"/>
    </source>
</evidence>
<feature type="signal peptide" evidence="1">
    <location>
        <begin position="1"/>
        <end position="21"/>
    </location>
</feature>
<comment type="caution">
    <text evidence="2">The sequence shown here is derived from an EMBL/GenBank/DDBJ whole genome shotgun (WGS) entry which is preliminary data.</text>
</comment>
<keyword evidence="3" id="KW-1185">Reference proteome</keyword>
<evidence type="ECO:0008006" key="4">
    <source>
        <dbReference type="Google" id="ProtNLM"/>
    </source>
</evidence>
<name>A0A318JNK0_9NEIS</name>
<dbReference type="Proteomes" id="UP000248395">
    <property type="component" value="Unassembled WGS sequence"/>
</dbReference>
<keyword evidence="1" id="KW-0732">Signal</keyword>
<accession>A0A318JNK0</accession>
<proteinExistence type="predicted"/>
<dbReference type="AlphaFoldDB" id="A0A318JNK0"/>
<dbReference type="OrthoDB" id="8593422at2"/>
<organism evidence="2 3">
    <name type="scientific">Aquitalea magnusonii</name>
    <dbReference type="NCBI Taxonomy" id="332411"/>
    <lineage>
        <taxon>Bacteria</taxon>
        <taxon>Pseudomonadati</taxon>
        <taxon>Pseudomonadota</taxon>
        <taxon>Betaproteobacteria</taxon>
        <taxon>Neisseriales</taxon>
        <taxon>Chromobacteriaceae</taxon>
        <taxon>Aquitalea</taxon>
    </lineage>
</organism>
<protein>
    <recommendedName>
        <fullName evidence="4">Type 1 fimbrial protein</fullName>
    </recommendedName>
</protein>
<evidence type="ECO:0000313" key="3">
    <source>
        <dbReference type="Proteomes" id="UP000248395"/>
    </source>
</evidence>
<feature type="chain" id="PRO_5016341256" description="Type 1 fimbrial protein" evidence="1">
    <location>
        <begin position="22"/>
        <end position="104"/>
    </location>
</feature>
<sequence length="104" mass="10876">MKNILIACSLLALLFSHAASASSGTITFRGAIVNTPCVIPAETWMNYAQHPANYKMARTAAANPSCAGPAATQSVRVSRYIPASMTSTTLTVSPAKAIVTVVYD</sequence>
<dbReference type="RefSeq" id="WP_082693386.1">
    <property type="nucleotide sequence ID" value="NZ_LNQU01000035.1"/>
</dbReference>
<reference evidence="2 3" key="1">
    <citation type="submission" date="2018-05" db="EMBL/GenBank/DDBJ databases">
        <title>Genomic Encyclopedia of Type Strains, Phase IV (KMG-IV): sequencing the most valuable type-strain genomes for metagenomic binning, comparative biology and taxonomic classification.</title>
        <authorList>
            <person name="Goeker M."/>
        </authorList>
    </citation>
    <scope>NUCLEOTIDE SEQUENCE [LARGE SCALE GENOMIC DNA]</scope>
    <source>
        <strain evidence="2 3">DSM 25134</strain>
    </source>
</reference>
<gene>
    <name evidence="2" type="ORF">DFR38_103140</name>
</gene>
<evidence type="ECO:0000256" key="1">
    <source>
        <dbReference type="SAM" id="SignalP"/>
    </source>
</evidence>
<dbReference type="EMBL" id="QJKC01000003">
    <property type="protein sequence ID" value="PXX49960.1"/>
    <property type="molecule type" value="Genomic_DNA"/>
</dbReference>